<evidence type="ECO:0000256" key="3">
    <source>
        <dbReference type="ARBA" id="ARBA00022676"/>
    </source>
</evidence>
<dbReference type="InterPro" id="IPR040492">
    <property type="entry name" value="GlfT2_N"/>
</dbReference>
<dbReference type="EMBL" id="BJOV01000002">
    <property type="protein sequence ID" value="GEE00441.1"/>
    <property type="molecule type" value="Genomic_DNA"/>
</dbReference>
<evidence type="ECO:0000256" key="1">
    <source>
        <dbReference type="ARBA" id="ARBA00004776"/>
    </source>
</evidence>
<dbReference type="InterPro" id="IPR045699">
    <property type="entry name" value="GlfT2_C"/>
</dbReference>
<comment type="caution">
    <text evidence="7">The sequence shown here is derived from an EMBL/GenBank/DDBJ whole genome shotgun (WGS) entry which is preliminary data.</text>
</comment>
<dbReference type="RefSeq" id="WP_161894334.1">
    <property type="nucleotide sequence ID" value="NZ_BJOV01000002.1"/>
</dbReference>
<keyword evidence="8" id="KW-1185">Reference proteome</keyword>
<evidence type="ECO:0000259" key="6">
    <source>
        <dbReference type="Pfam" id="PF19320"/>
    </source>
</evidence>
<protein>
    <recommendedName>
        <fullName evidence="9">Galactofuranosyl transferase GlfT2</fullName>
    </recommendedName>
</protein>
<feature type="domain" description="Galactofuranosyltransferase-2 C-terminal" evidence="6">
    <location>
        <begin position="448"/>
        <end position="642"/>
    </location>
</feature>
<name>A0A7I9V5X6_9ACTN</name>
<dbReference type="OrthoDB" id="3225550at2"/>
<keyword evidence="4" id="KW-0808">Transferase</keyword>
<proteinExistence type="inferred from homology"/>
<gene>
    <name evidence="7" type="ORF">nbrc107696_08870</name>
</gene>
<comment type="similarity">
    <text evidence="2">Belongs to the glycosyltransferase 2 family.</text>
</comment>
<dbReference type="Pfam" id="PF19320">
    <property type="entry name" value="GlfT2_domain3"/>
    <property type="match status" value="1"/>
</dbReference>
<dbReference type="Proteomes" id="UP000444960">
    <property type="component" value="Unassembled WGS sequence"/>
</dbReference>
<accession>A0A7I9V5X6</accession>
<dbReference type="GO" id="GO:0016757">
    <property type="term" value="F:glycosyltransferase activity"/>
    <property type="evidence" value="ECO:0007669"/>
    <property type="project" value="UniProtKB-KW"/>
</dbReference>
<comment type="pathway">
    <text evidence="1">Cell wall biogenesis; cell wall polysaccharide biosynthesis.</text>
</comment>
<sequence length="644" mass="71017">MSNPTKAVSLLQRVIFPRPGEPLDVRSLYLDEASTNSGRAHAPSRTSVSLGADSEASFATYFNAFPASYWRRWSVLTSVVLRVEIRGNARVDLYRSKIDGSRIGIGGDLVPVDPETGVGVIELETDLGPFEDGGWIWFDVTTDSATEILSAGWYATVEPGAGSEANGPNRDSARIQNGVTVGIPTFNRPTDAVAALAALTSDPLVNEVIDAVLMPDQGTRKVKDEPGYTEAAEALGDRLHIFDQGNLGGSGGYSRILYEALRLTDSPYILYMDDDIMIEPDSILRALALSRFAKAPMLVGGQMLNLQERSHLHCMGEVIDHHKFMWTAAPFVEYDHDFSKYPLTDRDNSSHLHRRIDVEGNGWWMCMYPREVAETIGLPLPLFIKWDDWEFALRAARAGYPTATVPGIAIWHMAWSDKDDAIDWQAYFHLRNRLVVASMYKDGSIDGILTSMAKATAKHLLCLEYSTVAIQNEAIRDFLAGPDHIRDILPTALGKIAAIRKEYPDAVVLPSAQDLPKTSGEATALGVNGPEGAVAKAKTLVKALINNARPADPRHHETPQANYPPIEARWFSLGRVDGVTVTTADGRGVVYRKRDRDKAIALGRESAALVRELRERFDDMRGEYRAAHDDLVSKESWARVFGID</sequence>
<dbReference type="Pfam" id="PF13641">
    <property type="entry name" value="Glyco_tranf_2_3"/>
    <property type="match status" value="1"/>
</dbReference>
<dbReference type="Pfam" id="PF17994">
    <property type="entry name" value="Glft2_N"/>
    <property type="match status" value="1"/>
</dbReference>
<evidence type="ECO:0000256" key="2">
    <source>
        <dbReference type="ARBA" id="ARBA00006739"/>
    </source>
</evidence>
<evidence type="ECO:0000256" key="4">
    <source>
        <dbReference type="ARBA" id="ARBA00022679"/>
    </source>
</evidence>
<dbReference type="AlphaFoldDB" id="A0A7I9V5X6"/>
<dbReference type="InterPro" id="IPR029044">
    <property type="entry name" value="Nucleotide-diphossugar_trans"/>
</dbReference>
<dbReference type="SUPFAM" id="SSF53448">
    <property type="entry name" value="Nucleotide-diphospho-sugar transferases"/>
    <property type="match status" value="1"/>
</dbReference>
<evidence type="ECO:0008006" key="9">
    <source>
        <dbReference type="Google" id="ProtNLM"/>
    </source>
</evidence>
<evidence type="ECO:0000313" key="7">
    <source>
        <dbReference type="EMBL" id="GEE00441.1"/>
    </source>
</evidence>
<evidence type="ECO:0000313" key="8">
    <source>
        <dbReference type="Proteomes" id="UP000444960"/>
    </source>
</evidence>
<dbReference type="PANTHER" id="PTHR43179:SF12">
    <property type="entry name" value="GALACTOFURANOSYLTRANSFERASE GLFT2"/>
    <property type="match status" value="1"/>
</dbReference>
<reference evidence="8" key="1">
    <citation type="submission" date="2019-06" db="EMBL/GenBank/DDBJ databases">
        <title>Gordonia isolated from sludge of a wastewater treatment plant.</title>
        <authorList>
            <person name="Tamura T."/>
            <person name="Aoyama K."/>
            <person name="Kang Y."/>
            <person name="Saito S."/>
            <person name="Akiyama N."/>
            <person name="Yazawa K."/>
            <person name="Gonoi T."/>
            <person name="Mikami Y."/>
        </authorList>
    </citation>
    <scope>NUCLEOTIDE SEQUENCE [LARGE SCALE GENOMIC DNA]</scope>
    <source>
        <strain evidence="8">NBRC 107696</strain>
    </source>
</reference>
<feature type="domain" description="Galactofuranosyltransferase GlfT2 N-terminal" evidence="5">
    <location>
        <begin position="11"/>
        <end position="155"/>
    </location>
</feature>
<dbReference type="PANTHER" id="PTHR43179">
    <property type="entry name" value="RHAMNOSYLTRANSFERASE WBBL"/>
    <property type="match status" value="1"/>
</dbReference>
<dbReference type="Gene3D" id="3.90.550.60">
    <property type="match status" value="1"/>
</dbReference>
<keyword evidence="3" id="KW-0328">Glycosyltransferase</keyword>
<dbReference type="CDD" id="cd00761">
    <property type="entry name" value="Glyco_tranf_GTA_type"/>
    <property type="match status" value="1"/>
</dbReference>
<evidence type="ECO:0000259" key="5">
    <source>
        <dbReference type="Pfam" id="PF17994"/>
    </source>
</evidence>
<organism evidence="7 8">
    <name type="scientific">Gordonia spumicola</name>
    <dbReference type="NCBI Taxonomy" id="589161"/>
    <lineage>
        <taxon>Bacteria</taxon>
        <taxon>Bacillati</taxon>
        <taxon>Actinomycetota</taxon>
        <taxon>Actinomycetes</taxon>
        <taxon>Mycobacteriales</taxon>
        <taxon>Gordoniaceae</taxon>
        <taxon>Gordonia</taxon>
    </lineage>
</organism>